<evidence type="ECO:0000313" key="3">
    <source>
        <dbReference type="Proteomes" id="UP001209570"/>
    </source>
</evidence>
<comment type="caution">
    <text evidence="2">The sequence shown here is derived from an EMBL/GenBank/DDBJ whole genome shotgun (WGS) entry which is preliminary data.</text>
</comment>
<keyword evidence="3" id="KW-1185">Reference proteome</keyword>
<reference evidence="2" key="1">
    <citation type="submission" date="2021-12" db="EMBL/GenBank/DDBJ databases">
        <title>Prjna785345.</title>
        <authorList>
            <person name="Rujirawat T."/>
            <person name="Krajaejun T."/>
        </authorList>
    </citation>
    <scope>NUCLEOTIDE SEQUENCE</scope>
    <source>
        <strain evidence="2">Pi057C3</strain>
    </source>
</reference>
<protein>
    <submittedName>
        <fullName evidence="2">Uncharacterized protein</fullName>
    </submittedName>
</protein>
<feature type="region of interest" description="Disordered" evidence="1">
    <location>
        <begin position="199"/>
        <end position="221"/>
    </location>
</feature>
<feature type="region of interest" description="Disordered" evidence="1">
    <location>
        <begin position="136"/>
        <end position="163"/>
    </location>
</feature>
<sequence length="360" mass="39804">MGDVDGGLLKCVLQLAACSDKLRASDAALGRQVKEMQGLVSGSDLPALKAQLAVVAADSDAAVAAPASPASQIRELVDLGNEASERLEVTKAQLERELRRRSDEFRALVSSRNADIQGEYARMLKELDDQVAALSKELEDERGRRKRRRLEAKARRESATLSTQRRLDLARENEQLKHEIEAHSASILRLQDEFAALEQQSEAPEDDDMQGEGKSSEHVDGDLAALRREVEMLRDARDAIAVNSSGSFKDQYSSELAELKEELAHLKRTDEEMQAQLSSQSVRLHALLRIFAPNASIGTLMTRLHQQLASESDGPRKTVELQAFLQSCPSAEEGKRAIEELKKLQLIYCYESSGVITLVD</sequence>
<proteinExistence type="predicted"/>
<name>A0AAD5M7D5_PYTIN</name>
<evidence type="ECO:0000256" key="1">
    <source>
        <dbReference type="SAM" id="MobiDB-lite"/>
    </source>
</evidence>
<dbReference type="EMBL" id="JAKCXM010000023">
    <property type="protein sequence ID" value="KAJ0407266.1"/>
    <property type="molecule type" value="Genomic_DNA"/>
</dbReference>
<dbReference type="AlphaFoldDB" id="A0AAD5M7D5"/>
<dbReference type="Proteomes" id="UP001209570">
    <property type="component" value="Unassembled WGS sequence"/>
</dbReference>
<accession>A0AAD5M7D5</accession>
<evidence type="ECO:0000313" key="2">
    <source>
        <dbReference type="EMBL" id="KAJ0407266.1"/>
    </source>
</evidence>
<organism evidence="2 3">
    <name type="scientific">Pythium insidiosum</name>
    <name type="common">Pythiosis disease agent</name>
    <dbReference type="NCBI Taxonomy" id="114742"/>
    <lineage>
        <taxon>Eukaryota</taxon>
        <taxon>Sar</taxon>
        <taxon>Stramenopiles</taxon>
        <taxon>Oomycota</taxon>
        <taxon>Peronosporomycetes</taxon>
        <taxon>Pythiales</taxon>
        <taxon>Pythiaceae</taxon>
        <taxon>Pythium</taxon>
    </lineage>
</organism>
<gene>
    <name evidence="2" type="ORF">P43SY_008041</name>
</gene>